<name>X1BBC5_9ZZZZ</name>
<gene>
    <name evidence="1" type="ORF">S01H4_42729</name>
</gene>
<organism evidence="1">
    <name type="scientific">marine sediment metagenome</name>
    <dbReference type="NCBI Taxonomy" id="412755"/>
    <lineage>
        <taxon>unclassified sequences</taxon>
        <taxon>metagenomes</taxon>
        <taxon>ecological metagenomes</taxon>
    </lineage>
</organism>
<protein>
    <recommendedName>
        <fullName evidence="2">C4-dicarboxylate ABC transporter</fullName>
    </recommendedName>
</protein>
<dbReference type="EMBL" id="BART01023498">
    <property type="protein sequence ID" value="GAG93219.1"/>
    <property type="molecule type" value="Genomic_DNA"/>
</dbReference>
<dbReference type="InterPro" id="IPR038404">
    <property type="entry name" value="TRAP_DctP_sf"/>
</dbReference>
<proteinExistence type="predicted"/>
<feature type="non-terminal residue" evidence="1">
    <location>
        <position position="140"/>
    </location>
</feature>
<dbReference type="Gene3D" id="3.40.190.170">
    <property type="entry name" value="Bacterial extracellular solute-binding protein, family 7"/>
    <property type="match status" value="1"/>
</dbReference>
<reference evidence="1" key="1">
    <citation type="journal article" date="2014" name="Front. Microbiol.">
        <title>High frequency of phylogenetically diverse reductive dehalogenase-homologous genes in deep subseafloor sedimentary metagenomes.</title>
        <authorList>
            <person name="Kawai M."/>
            <person name="Futagami T."/>
            <person name="Toyoda A."/>
            <person name="Takaki Y."/>
            <person name="Nishi S."/>
            <person name="Hori S."/>
            <person name="Arai W."/>
            <person name="Tsubouchi T."/>
            <person name="Morono Y."/>
            <person name="Uchiyama I."/>
            <person name="Ito T."/>
            <person name="Fujiyama A."/>
            <person name="Inagaki F."/>
            <person name="Takami H."/>
        </authorList>
    </citation>
    <scope>NUCLEOTIDE SEQUENCE</scope>
    <source>
        <strain evidence="1">Expedition CK06-06</strain>
    </source>
</reference>
<comment type="caution">
    <text evidence="1">The sequence shown here is derived from an EMBL/GenBank/DDBJ whole genome shotgun (WGS) entry which is preliminary data.</text>
</comment>
<evidence type="ECO:0008006" key="2">
    <source>
        <dbReference type="Google" id="ProtNLM"/>
    </source>
</evidence>
<accession>X1BBC5</accession>
<dbReference type="PROSITE" id="PS51257">
    <property type="entry name" value="PROKAR_LIPOPROTEIN"/>
    <property type="match status" value="1"/>
</dbReference>
<sequence>MNSNKALLVAVCIAFSCGLIGSLAIRPPGSATPAQQITTEDGELTRRINWRVPVSFSSAMPVLGEAPLYLRKQLDLATRGAVKLRLYEPGEIVPAFSITDAVRDGKVEAGYTWLGYDQGKIPASALLAATPFGLEPWEYM</sequence>
<evidence type="ECO:0000313" key="1">
    <source>
        <dbReference type="EMBL" id="GAG93219.1"/>
    </source>
</evidence>
<dbReference type="AlphaFoldDB" id="X1BBC5"/>